<dbReference type="Gene3D" id="3.50.50.60">
    <property type="entry name" value="FAD/NAD(P)-binding domain"/>
    <property type="match status" value="1"/>
</dbReference>
<protein>
    <submittedName>
        <fullName evidence="1">Uncharacterized protein</fullName>
    </submittedName>
</protein>
<reference evidence="1 2" key="1">
    <citation type="submission" date="2016-10" db="EMBL/GenBank/DDBJ databases">
        <title>Marinobacter salinus sp. nov., a moderately halophilic bacterium isolated from a tidal flat environment.</title>
        <authorList>
            <person name="Park S.-J."/>
        </authorList>
    </citation>
    <scope>NUCLEOTIDE SEQUENCE [LARGE SCALE GENOMIC DNA]</scope>
    <source>
        <strain evidence="1 2">Hb8</strain>
    </source>
</reference>
<dbReference type="Proteomes" id="UP000177445">
    <property type="component" value="Chromosome"/>
</dbReference>
<dbReference type="SUPFAM" id="SSF51905">
    <property type="entry name" value="FAD/NAD(P)-binding domain"/>
    <property type="match status" value="1"/>
</dbReference>
<sequence>MVEFTDGSNLVCDTVIFATGYRTGLPALLDSAPVLDERGRPKVDAPDADERYPGLWFFGMRPRLEGNIYARVKEARQLAGALARRRGHAGP</sequence>
<name>A0A1D9GPB1_9GAMM</name>
<organism evidence="1 2">
    <name type="scientific">Marinobacter salinus</name>
    <dbReference type="NCBI Taxonomy" id="1874317"/>
    <lineage>
        <taxon>Bacteria</taxon>
        <taxon>Pseudomonadati</taxon>
        <taxon>Pseudomonadota</taxon>
        <taxon>Gammaproteobacteria</taxon>
        <taxon>Pseudomonadales</taxon>
        <taxon>Marinobacteraceae</taxon>
        <taxon>Marinobacter</taxon>
    </lineage>
</organism>
<dbReference type="EMBL" id="CP017715">
    <property type="protein sequence ID" value="AOY89473.1"/>
    <property type="molecule type" value="Genomic_DNA"/>
</dbReference>
<gene>
    <name evidence="1" type="ORF">BKP64_15575</name>
</gene>
<dbReference type="AlphaFoldDB" id="A0A1D9GPB1"/>
<proteinExistence type="predicted"/>
<dbReference type="KEGG" id="msq:BKP64_15575"/>
<evidence type="ECO:0000313" key="2">
    <source>
        <dbReference type="Proteomes" id="UP000177445"/>
    </source>
</evidence>
<evidence type="ECO:0000313" key="1">
    <source>
        <dbReference type="EMBL" id="AOY89473.1"/>
    </source>
</evidence>
<dbReference type="STRING" id="1874317.BKP64_15575"/>
<keyword evidence="2" id="KW-1185">Reference proteome</keyword>
<accession>A0A1D9GPB1</accession>
<dbReference type="InterPro" id="IPR036188">
    <property type="entry name" value="FAD/NAD-bd_sf"/>
</dbReference>